<proteinExistence type="predicted"/>
<name>A0A422QJ39_9BURK</name>
<dbReference type="Proteomes" id="UP000283254">
    <property type="component" value="Unassembled WGS sequence"/>
</dbReference>
<organism evidence="1 2">
    <name type="scientific">Massilia aurea</name>
    <dbReference type="NCBI Taxonomy" id="373040"/>
    <lineage>
        <taxon>Bacteria</taxon>
        <taxon>Pseudomonadati</taxon>
        <taxon>Pseudomonadota</taxon>
        <taxon>Betaproteobacteria</taxon>
        <taxon>Burkholderiales</taxon>
        <taxon>Oxalobacteraceae</taxon>
        <taxon>Telluria group</taxon>
        <taxon>Massilia</taxon>
    </lineage>
</organism>
<evidence type="ECO:0000313" key="2">
    <source>
        <dbReference type="Proteomes" id="UP000283254"/>
    </source>
</evidence>
<accession>A0A422QJ39</accession>
<sequence length="59" mass="6310">MGAQSIEVSQTLQSDASLAYAADSVRMKSEVSSLYIVAKYFVINLPVGCIEGEPLRSVS</sequence>
<gene>
    <name evidence="1" type="ORF">NM04_15040</name>
</gene>
<dbReference type="AlphaFoldDB" id="A0A422QJ39"/>
<protein>
    <submittedName>
        <fullName evidence="1">Uncharacterized protein</fullName>
    </submittedName>
</protein>
<comment type="caution">
    <text evidence="1">The sequence shown here is derived from an EMBL/GenBank/DDBJ whole genome shotgun (WGS) entry which is preliminary data.</text>
</comment>
<dbReference type="EMBL" id="JSAB01000149">
    <property type="protein sequence ID" value="RNF29970.1"/>
    <property type="molecule type" value="Genomic_DNA"/>
</dbReference>
<evidence type="ECO:0000313" key="1">
    <source>
        <dbReference type="EMBL" id="RNF29970.1"/>
    </source>
</evidence>
<keyword evidence="2" id="KW-1185">Reference proteome</keyword>
<reference evidence="1" key="1">
    <citation type="submission" date="2014-10" db="EMBL/GenBank/DDBJ databases">
        <title>Massilia sp. genome.</title>
        <authorList>
            <person name="Xu B."/>
            <person name="Dai L."/>
            <person name="Huang Z."/>
        </authorList>
    </citation>
    <scope>NUCLEOTIDE SEQUENCE [LARGE SCALE GENOMIC DNA]</scope>
    <source>
        <strain evidence="1">CFS-1</strain>
    </source>
</reference>